<keyword evidence="5" id="KW-1185">Reference proteome</keyword>
<evidence type="ECO:0000256" key="2">
    <source>
        <dbReference type="ARBA" id="ARBA00022801"/>
    </source>
</evidence>
<dbReference type="GO" id="GO:0016787">
    <property type="term" value="F:hydrolase activity"/>
    <property type="evidence" value="ECO:0007669"/>
    <property type="project" value="UniProtKB-KW"/>
</dbReference>
<name>A0A2A2G8A5_9BACT</name>
<dbReference type="GO" id="GO:0040029">
    <property type="term" value="P:epigenetic regulation of gene expression"/>
    <property type="evidence" value="ECO:0007669"/>
    <property type="project" value="TreeGrafter"/>
</dbReference>
<dbReference type="InterPro" id="IPR023801">
    <property type="entry name" value="His_deacetylse_dom"/>
</dbReference>
<comment type="caution">
    <text evidence="4">The sequence shown here is derived from an EMBL/GenBank/DDBJ whole genome shotgun (WGS) entry which is preliminary data.</text>
</comment>
<dbReference type="InterPro" id="IPR023696">
    <property type="entry name" value="Ureohydrolase_dom_sf"/>
</dbReference>
<dbReference type="InterPro" id="IPR000286">
    <property type="entry name" value="HDACs"/>
</dbReference>
<dbReference type="GO" id="GO:0004407">
    <property type="term" value="F:histone deacetylase activity"/>
    <property type="evidence" value="ECO:0007669"/>
    <property type="project" value="InterPro"/>
</dbReference>
<comment type="similarity">
    <text evidence="1">Belongs to the histone deacetylase family.</text>
</comment>
<dbReference type="CDD" id="cd09993">
    <property type="entry name" value="HDAC_classIV"/>
    <property type="match status" value="1"/>
</dbReference>
<dbReference type="PANTHER" id="PTHR10625:SF19">
    <property type="entry name" value="HISTONE DEACETYLASE 12"/>
    <property type="match status" value="1"/>
</dbReference>
<sequence length="299" mass="33281">MRVSYAPGYYAPLPEEHIFPMKKFKGLHRYLLEENIIDSSEVVSPSMVDMANLQMVHTRDYANGIMNGDLGKKKLRQLGLPWSKRLAIRSRLAVQGTINAAIMALQDGIAGNLAGGTHHAMTDFGEGFCVFNDVAVAIEVLQQSMWAKNILVIDCDVHQGNGTAAIFNDNPHVFTFSLHGEKNYPFKKPPSTLDIGLPDNTKDDQYLKTLGDALDTIFDDFNPDLVFYLGGIDPLETDHFGRLSLSKKGLQRRDRIVIQKVVAQDLPLVLLLSGGYAPTLEETVLAHALMYRTAKEMEY</sequence>
<dbReference type="InterPro" id="IPR044150">
    <property type="entry name" value="HDAC_classIV"/>
</dbReference>
<dbReference type="Pfam" id="PF00850">
    <property type="entry name" value="Hist_deacetyl"/>
    <property type="match status" value="1"/>
</dbReference>
<protein>
    <recommendedName>
        <fullName evidence="3">Histone deacetylase domain-containing protein</fullName>
    </recommendedName>
</protein>
<proteinExistence type="inferred from homology"/>
<accession>A0A2A2G8A5</accession>
<evidence type="ECO:0000313" key="4">
    <source>
        <dbReference type="EMBL" id="PAU93986.1"/>
    </source>
</evidence>
<evidence type="ECO:0000256" key="1">
    <source>
        <dbReference type="ARBA" id="ARBA00005947"/>
    </source>
</evidence>
<dbReference type="OrthoDB" id="9808367at2"/>
<organism evidence="4 5">
    <name type="scientific">Fodinibius salipaludis</name>
    <dbReference type="NCBI Taxonomy" id="2032627"/>
    <lineage>
        <taxon>Bacteria</taxon>
        <taxon>Pseudomonadati</taxon>
        <taxon>Balneolota</taxon>
        <taxon>Balneolia</taxon>
        <taxon>Balneolales</taxon>
        <taxon>Balneolaceae</taxon>
        <taxon>Fodinibius</taxon>
    </lineage>
</organism>
<dbReference type="SUPFAM" id="SSF52768">
    <property type="entry name" value="Arginase/deacetylase"/>
    <property type="match status" value="1"/>
</dbReference>
<dbReference type="InterPro" id="IPR037138">
    <property type="entry name" value="His_deacetylse_dom_sf"/>
</dbReference>
<dbReference type="Proteomes" id="UP000218831">
    <property type="component" value="Unassembled WGS sequence"/>
</dbReference>
<evidence type="ECO:0000259" key="3">
    <source>
        <dbReference type="Pfam" id="PF00850"/>
    </source>
</evidence>
<evidence type="ECO:0000313" key="5">
    <source>
        <dbReference type="Proteomes" id="UP000218831"/>
    </source>
</evidence>
<dbReference type="Gene3D" id="3.40.800.20">
    <property type="entry name" value="Histone deacetylase domain"/>
    <property type="match status" value="1"/>
</dbReference>
<dbReference type="PANTHER" id="PTHR10625">
    <property type="entry name" value="HISTONE DEACETYLASE HDAC1-RELATED"/>
    <property type="match status" value="1"/>
</dbReference>
<feature type="domain" description="Histone deacetylase" evidence="3">
    <location>
        <begin position="17"/>
        <end position="282"/>
    </location>
</feature>
<keyword evidence="2" id="KW-0378">Hydrolase</keyword>
<dbReference type="PRINTS" id="PR01270">
    <property type="entry name" value="HDASUPER"/>
</dbReference>
<gene>
    <name evidence="4" type="ORF">CK503_09990</name>
</gene>
<reference evidence="4 5" key="1">
    <citation type="submission" date="2017-08" db="EMBL/GenBank/DDBJ databases">
        <title>Aliifodinibius alkalisoli sp. nov., isolated from saline alkaline soil.</title>
        <authorList>
            <person name="Liu D."/>
            <person name="Zhang G."/>
        </authorList>
    </citation>
    <scope>NUCLEOTIDE SEQUENCE [LARGE SCALE GENOMIC DNA]</scope>
    <source>
        <strain evidence="4 5">WN023</strain>
    </source>
</reference>
<dbReference type="EMBL" id="NSKE01000006">
    <property type="protein sequence ID" value="PAU93986.1"/>
    <property type="molecule type" value="Genomic_DNA"/>
</dbReference>
<dbReference type="AlphaFoldDB" id="A0A2A2G8A5"/>